<evidence type="ECO:0000256" key="4">
    <source>
        <dbReference type="SAM" id="Phobius"/>
    </source>
</evidence>
<evidence type="ECO:0000313" key="6">
    <source>
        <dbReference type="Proteomes" id="UP001447842"/>
    </source>
</evidence>
<dbReference type="Proteomes" id="UP001447842">
    <property type="component" value="Chromosome"/>
</dbReference>
<keyword evidence="4" id="KW-0812">Transmembrane</keyword>
<dbReference type="CDD" id="cd06423">
    <property type="entry name" value="CESA_like"/>
    <property type="match status" value="1"/>
</dbReference>
<dbReference type="PANTHER" id="PTHR43630">
    <property type="entry name" value="POLY-BETA-1,6-N-ACETYL-D-GLUCOSAMINE SYNTHASE"/>
    <property type="match status" value="1"/>
</dbReference>
<dbReference type="RefSeq" id="WP_345971889.1">
    <property type="nucleotide sequence ID" value="NZ_CP147920.1"/>
</dbReference>
<comment type="similarity">
    <text evidence="1">Belongs to the glycosyltransferase 2 family.</text>
</comment>
<evidence type="ECO:0000256" key="3">
    <source>
        <dbReference type="ARBA" id="ARBA00022679"/>
    </source>
</evidence>
<dbReference type="Gene3D" id="3.90.550.10">
    <property type="entry name" value="Spore Coat Polysaccharide Biosynthesis Protein SpsA, Chain A"/>
    <property type="match status" value="1"/>
</dbReference>
<accession>A0ABZ3H6A1</accession>
<feature type="transmembrane region" description="Helical" evidence="4">
    <location>
        <begin position="353"/>
        <end position="379"/>
    </location>
</feature>
<dbReference type="InterPro" id="IPR029044">
    <property type="entry name" value="Nucleotide-diphossugar_trans"/>
</dbReference>
<keyword evidence="3" id="KW-0808">Transferase</keyword>
<sequence length="463" mass="53316">MHEYLIYLFLLLQVLYLLFLVMTNMTTTVFILISLKQIMGYFFSAKNVIVSRIINSNNYRPISLLVPAFNEEKTITASVHSFLKLHFPEYEIIVINDGSTDGTLTRLKEEFALEPSNVPVRLNVPHEAIRQTYTSPDYPNLIVVDKGNGGKADALNCGINVSRYPLFCSVDADSLLEFDAILRSIVLFSLDRRLVAIGGRVNVMNGCDVVEKHVLRRAVPNTQIEAFQVLEYTRGFLAGRIAWERFGALLIISGAFGVFRKDMVLSIGGYRHTVGEDFDLLVRMHRHCYDHGIDHTVRFLPDTMCWTQVPTDYKSLLRQRNRWHRGLIETLYYNRDMVFNPKYGRVGMLAMPYYLLIEGVAPLVTFLGLVSIITLYVFGLLNKEALVLFFLLEFTWGTVLNIGALSLDMFVKRRFTKLKDIYRLLVLSFLEPFFYRPILKVEGFLATFNFFNRSWGQIKRKSI</sequence>
<evidence type="ECO:0000313" key="5">
    <source>
        <dbReference type="EMBL" id="XAU14060.1"/>
    </source>
</evidence>
<proteinExistence type="inferred from homology"/>
<evidence type="ECO:0000256" key="2">
    <source>
        <dbReference type="ARBA" id="ARBA00022676"/>
    </source>
</evidence>
<gene>
    <name evidence="5" type="ORF">WCY31_07300</name>
</gene>
<dbReference type="Pfam" id="PF13641">
    <property type="entry name" value="Glyco_tranf_2_3"/>
    <property type="match status" value="1"/>
</dbReference>
<keyword evidence="6" id="KW-1185">Reference proteome</keyword>
<keyword evidence="4" id="KW-0472">Membrane</keyword>
<dbReference type="SUPFAM" id="SSF53448">
    <property type="entry name" value="Nucleotide-diphospho-sugar transferases"/>
    <property type="match status" value="1"/>
</dbReference>
<evidence type="ECO:0000256" key="1">
    <source>
        <dbReference type="ARBA" id="ARBA00006739"/>
    </source>
</evidence>
<reference evidence="5 6" key="1">
    <citation type="submission" date="2024-03" db="EMBL/GenBank/DDBJ databases">
        <title>Sulfurimonas sp. HSL3-1.</title>
        <authorList>
            <person name="Wang S."/>
        </authorList>
    </citation>
    <scope>NUCLEOTIDE SEQUENCE [LARGE SCALE GENOMIC DNA]</scope>
    <source>
        <strain evidence="5 6">HSL3-1</strain>
    </source>
</reference>
<protein>
    <submittedName>
        <fullName evidence="5">Glycosyltransferase family 2 protein</fullName>
    </submittedName>
</protein>
<feature type="transmembrane region" description="Helical" evidence="4">
    <location>
        <begin position="385"/>
        <end position="407"/>
    </location>
</feature>
<feature type="transmembrane region" description="Helical" evidence="4">
    <location>
        <begin position="6"/>
        <end position="33"/>
    </location>
</feature>
<dbReference type="EMBL" id="CP147920">
    <property type="protein sequence ID" value="XAU14060.1"/>
    <property type="molecule type" value="Genomic_DNA"/>
</dbReference>
<name>A0ABZ3H6A1_9BACT</name>
<keyword evidence="4" id="KW-1133">Transmembrane helix</keyword>
<keyword evidence="2" id="KW-0328">Glycosyltransferase</keyword>
<dbReference type="PANTHER" id="PTHR43630:SF1">
    <property type="entry name" value="POLY-BETA-1,6-N-ACETYL-D-GLUCOSAMINE SYNTHASE"/>
    <property type="match status" value="1"/>
</dbReference>
<organism evidence="5 6">
    <name type="scientific">Sulfurimonas diazotrophicus</name>
    <dbReference type="NCBI Taxonomy" id="3131939"/>
    <lineage>
        <taxon>Bacteria</taxon>
        <taxon>Pseudomonadati</taxon>
        <taxon>Campylobacterota</taxon>
        <taxon>Epsilonproteobacteria</taxon>
        <taxon>Campylobacterales</taxon>
        <taxon>Sulfurimonadaceae</taxon>
        <taxon>Sulfurimonas</taxon>
    </lineage>
</organism>